<dbReference type="EMBL" id="JBITGY010000022">
    <property type="protein sequence ID" value="MFI6505705.1"/>
    <property type="molecule type" value="Genomic_DNA"/>
</dbReference>
<evidence type="ECO:0000313" key="2">
    <source>
        <dbReference type="Proteomes" id="UP001612741"/>
    </source>
</evidence>
<dbReference type="Proteomes" id="UP001612741">
    <property type="component" value="Unassembled WGS sequence"/>
</dbReference>
<gene>
    <name evidence="1" type="ORF">ACIBG2_50585</name>
</gene>
<protein>
    <submittedName>
        <fullName evidence="1">Uncharacterized protein</fullName>
    </submittedName>
</protein>
<evidence type="ECO:0000313" key="1">
    <source>
        <dbReference type="EMBL" id="MFI6505705.1"/>
    </source>
</evidence>
<dbReference type="RefSeq" id="WP_397092023.1">
    <property type="nucleotide sequence ID" value="NZ_JBITGY010000022.1"/>
</dbReference>
<accession>A0ABW7ZC12</accession>
<reference evidence="1 2" key="1">
    <citation type="submission" date="2024-10" db="EMBL/GenBank/DDBJ databases">
        <title>The Natural Products Discovery Center: Release of the First 8490 Sequenced Strains for Exploring Actinobacteria Biosynthetic Diversity.</title>
        <authorList>
            <person name="Kalkreuter E."/>
            <person name="Kautsar S.A."/>
            <person name="Yang D."/>
            <person name="Bader C.D."/>
            <person name="Teijaro C.N."/>
            <person name="Fluegel L."/>
            <person name="Davis C.M."/>
            <person name="Simpson J.R."/>
            <person name="Lauterbach L."/>
            <person name="Steele A.D."/>
            <person name="Gui C."/>
            <person name="Meng S."/>
            <person name="Li G."/>
            <person name="Viehrig K."/>
            <person name="Ye F."/>
            <person name="Su P."/>
            <person name="Kiefer A.F."/>
            <person name="Nichols A."/>
            <person name="Cepeda A.J."/>
            <person name="Yan W."/>
            <person name="Fan B."/>
            <person name="Jiang Y."/>
            <person name="Adhikari A."/>
            <person name="Zheng C.-J."/>
            <person name="Schuster L."/>
            <person name="Cowan T.M."/>
            <person name="Smanski M.J."/>
            <person name="Chevrette M.G."/>
            <person name="De Carvalho L.P.S."/>
            <person name="Shen B."/>
        </authorList>
    </citation>
    <scope>NUCLEOTIDE SEQUENCE [LARGE SCALE GENOMIC DNA]</scope>
    <source>
        <strain evidence="1 2">NPDC050545</strain>
    </source>
</reference>
<proteinExistence type="predicted"/>
<sequence>MEEGVSVLYVFGFEQTGVLLSDLYFVDPNPAKGQEGAEHGVRLEVRELDRGELKGSIYSAQPFSAGRPIWRVDLLESVAGRPGSFDRTHHHPEFTDWDPSSRVFDRELSADPLKWLAARLSEADGPLTALGGEDRAALREAVPEIVEAAGRLLERVRAGELGAAPPGAQLTNARIGWL</sequence>
<organism evidence="1 2">
    <name type="scientific">Nonomuraea typhae</name>
    <dbReference type="NCBI Taxonomy" id="2603600"/>
    <lineage>
        <taxon>Bacteria</taxon>
        <taxon>Bacillati</taxon>
        <taxon>Actinomycetota</taxon>
        <taxon>Actinomycetes</taxon>
        <taxon>Streptosporangiales</taxon>
        <taxon>Streptosporangiaceae</taxon>
        <taxon>Nonomuraea</taxon>
    </lineage>
</organism>
<comment type="caution">
    <text evidence="1">The sequence shown here is derived from an EMBL/GenBank/DDBJ whole genome shotgun (WGS) entry which is preliminary data.</text>
</comment>
<keyword evidence="2" id="KW-1185">Reference proteome</keyword>
<name>A0ABW7ZC12_9ACTN</name>